<name>A0A8X8AZ46_BRACI</name>
<dbReference type="AlphaFoldDB" id="A0A8X8AZ46"/>
<dbReference type="EMBL" id="JAAMPC010000004">
    <property type="protein sequence ID" value="KAG2317949.1"/>
    <property type="molecule type" value="Genomic_DNA"/>
</dbReference>
<feature type="region of interest" description="Disordered" evidence="1">
    <location>
        <begin position="157"/>
        <end position="179"/>
    </location>
</feature>
<proteinExistence type="predicted"/>
<feature type="compositionally biased region" description="Basic residues" evidence="1">
    <location>
        <begin position="1"/>
        <end position="21"/>
    </location>
</feature>
<keyword evidence="3" id="KW-1185">Reference proteome</keyword>
<feature type="compositionally biased region" description="Acidic residues" evidence="1">
    <location>
        <begin position="107"/>
        <end position="121"/>
    </location>
</feature>
<accession>A0A8X8AZ46</accession>
<feature type="region of interest" description="Disordered" evidence="1">
    <location>
        <begin position="1"/>
        <end position="39"/>
    </location>
</feature>
<sequence length="179" mass="20067">MVKSGKKIAKVERKKRKKRVSRSAELRASAEKKEGSRSADFASLRDDLFREAAKLVAEDPSQRIAILVAPRTSGSNVAVQSFGYPSAEGVVRQFLKDTAPPPVPVPEDAEEEEEEEEEEEDWSKYYWWEDEKLLNSKDPVELMAAITEMEKLKKQLDVYTSETGQGSGTQEDDGSNSKP</sequence>
<dbReference type="Proteomes" id="UP000886595">
    <property type="component" value="Unassembled WGS sequence"/>
</dbReference>
<organism evidence="2 3">
    <name type="scientific">Brassica carinata</name>
    <name type="common">Ethiopian mustard</name>
    <name type="synonym">Abyssinian cabbage</name>
    <dbReference type="NCBI Taxonomy" id="52824"/>
    <lineage>
        <taxon>Eukaryota</taxon>
        <taxon>Viridiplantae</taxon>
        <taxon>Streptophyta</taxon>
        <taxon>Embryophyta</taxon>
        <taxon>Tracheophyta</taxon>
        <taxon>Spermatophyta</taxon>
        <taxon>Magnoliopsida</taxon>
        <taxon>eudicotyledons</taxon>
        <taxon>Gunneridae</taxon>
        <taxon>Pentapetalae</taxon>
        <taxon>rosids</taxon>
        <taxon>malvids</taxon>
        <taxon>Brassicales</taxon>
        <taxon>Brassicaceae</taxon>
        <taxon>Brassiceae</taxon>
        <taxon>Brassica</taxon>
    </lineage>
</organism>
<dbReference type="OrthoDB" id="1101978at2759"/>
<evidence type="ECO:0000313" key="2">
    <source>
        <dbReference type="EMBL" id="KAG2317949.1"/>
    </source>
</evidence>
<evidence type="ECO:0000313" key="3">
    <source>
        <dbReference type="Proteomes" id="UP000886595"/>
    </source>
</evidence>
<feature type="region of interest" description="Disordered" evidence="1">
    <location>
        <begin position="97"/>
        <end position="123"/>
    </location>
</feature>
<evidence type="ECO:0008006" key="4">
    <source>
        <dbReference type="Google" id="ProtNLM"/>
    </source>
</evidence>
<comment type="caution">
    <text evidence="2">The sequence shown here is derived from an EMBL/GenBank/DDBJ whole genome shotgun (WGS) entry which is preliminary data.</text>
</comment>
<feature type="compositionally biased region" description="Basic and acidic residues" evidence="1">
    <location>
        <begin position="22"/>
        <end position="39"/>
    </location>
</feature>
<gene>
    <name evidence="2" type="ORF">Bca52824_021071</name>
</gene>
<feature type="compositionally biased region" description="Acidic residues" evidence="1">
    <location>
        <begin position="170"/>
        <end position="179"/>
    </location>
</feature>
<protein>
    <recommendedName>
        <fullName evidence="4">MADS-box domain-containing protein</fullName>
    </recommendedName>
</protein>
<evidence type="ECO:0000256" key="1">
    <source>
        <dbReference type="SAM" id="MobiDB-lite"/>
    </source>
</evidence>
<reference evidence="2 3" key="1">
    <citation type="submission" date="2020-02" db="EMBL/GenBank/DDBJ databases">
        <authorList>
            <person name="Ma Q."/>
            <person name="Huang Y."/>
            <person name="Song X."/>
            <person name="Pei D."/>
        </authorList>
    </citation>
    <scope>NUCLEOTIDE SEQUENCE [LARGE SCALE GENOMIC DNA]</scope>
    <source>
        <strain evidence="2">Sxm20200214</strain>
        <tissue evidence="2">Leaf</tissue>
    </source>
</reference>